<comment type="caution">
    <text evidence="6">The sequence shown here is derived from an EMBL/GenBank/DDBJ whole genome shotgun (WGS) entry which is preliminary data.</text>
</comment>
<evidence type="ECO:0000256" key="1">
    <source>
        <dbReference type="SAM" id="MobiDB-lite"/>
    </source>
</evidence>
<gene>
    <name evidence="6" type="ORF">CfE428DRAFT_1991</name>
</gene>
<organism evidence="6 7">
    <name type="scientific">Chthoniobacter flavus Ellin428</name>
    <dbReference type="NCBI Taxonomy" id="497964"/>
    <lineage>
        <taxon>Bacteria</taxon>
        <taxon>Pseudomonadati</taxon>
        <taxon>Verrucomicrobiota</taxon>
        <taxon>Spartobacteria</taxon>
        <taxon>Chthoniobacterales</taxon>
        <taxon>Chthoniobacteraceae</taxon>
        <taxon>Chthoniobacter</taxon>
    </lineage>
</organism>
<evidence type="ECO:0000256" key="2">
    <source>
        <dbReference type="SAM" id="SignalP"/>
    </source>
</evidence>
<dbReference type="SUPFAM" id="SSF53474">
    <property type="entry name" value="alpha/beta-Hydrolases"/>
    <property type="match status" value="1"/>
</dbReference>
<dbReference type="Pfam" id="PF01847">
    <property type="entry name" value="VHL"/>
    <property type="match status" value="1"/>
</dbReference>
<dbReference type="Pfam" id="PF00930">
    <property type="entry name" value="DPPIV_N"/>
    <property type="match status" value="1"/>
</dbReference>
<feature type="chain" id="PRO_5002800329" evidence="2">
    <location>
        <begin position="25"/>
        <end position="790"/>
    </location>
</feature>
<evidence type="ECO:0000259" key="4">
    <source>
        <dbReference type="Pfam" id="PF00930"/>
    </source>
</evidence>
<evidence type="ECO:0000259" key="3">
    <source>
        <dbReference type="Pfam" id="PF00326"/>
    </source>
</evidence>
<dbReference type="EMBL" id="ABVL01000004">
    <property type="protein sequence ID" value="EDY20794.1"/>
    <property type="molecule type" value="Genomic_DNA"/>
</dbReference>
<dbReference type="ESTHER" id="9bact-b4cza3">
    <property type="family name" value="DPP4N_Peptidase_S9"/>
</dbReference>
<evidence type="ECO:0000259" key="5">
    <source>
        <dbReference type="Pfam" id="PF01847"/>
    </source>
</evidence>
<dbReference type="SUPFAM" id="SSF82171">
    <property type="entry name" value="DPP6 N-terminal domain-like"/>
    <property type="match status" value="1"/>
</dbReference>
<dbReference type="STRING" id="497964.CfE428DRAFT_1991"/>
<feature type="domain" description="von Hippel-Lindau disease tumour suppressor beta" evidence="5">
    <location>
        <begin position="113"/>
        <end position="170"/>
    </location>
</feature>
<dbReference type="InterPro" id="IPR029058">
    <property type="entry name" value="AB_hydrolase_fold"/>
</dbReference>
<dbReference type="CDD" id="cd05468">
    <property type="entry name" value="pVHL"/>
    <property type="match status" value="1"/>
</dbReference>
<proteinExistence type="predicted"/>
<accession>B4CZA3</accession>
<dbReference type="eggNOG" id="COG1506">
    <property type="taxonomic scope" value="Bacteria"/>
</dbReference>
<keyword evidence="7" id="KW-1185">Reference proteome</keyword>
<dbReference type="InterPro" id="IPR050278">
    <property type="entry name" value="Serine_Prot_S9B/DPPIV"/>
</dbReference>
<feature type="domain" description="Peptidase S9 prolyl oligopeptidase catalytic" evidence="3">
    <location>
        <begin position="590"/>
        <end position="782"/>
    </location>
</feature>
<dbReference type="PANTHER" id="PTHR11731">
    <property type="entry name" value="PROTEASE FAMILY S9B,C DIPEPTIDYL-PEPTIDASE IV-RELATED"/>
    <property type="match status" value="1"/>
</dbReference>
<keyword evidence="2" id="KW-0732">Signal</keyword>
<dbReference type="InterPro" id="IPR022772">
    <property type="entry name" value="VHL_tumour_suppress_b/a_dom"/>
</dbReference>
<evidence type="ECO:0000313" key="6">
    <source>
        <dbReference type="EMBL" id="EDY20794.1"/>
    </source>
</evidence>
<dbReference type="InterPro" id="IPR002469">
    <property type="entry name" value="Peptidase_S9B_N"/>
</dbReference>
<dbReference type="RefSeq" id="WP_006979316.1">
    <property type="nucleotide sequence ID" value="NZ_ABVL01000004.1"/>
</dbReference>
<dbReference type="Gene3D" id="2.140.10.30">
    <property type="entry name" value="Dipeptidylpeptidase IV, N-terminal domain"/>
    <property type="match status" value="1"/>
</dbReference>
<feature type="signal peptide" evidence="2">
    <location>
        <begin position="1"/>
        <end position="24"/>
    </location>
</feature>
<sequence precursor="true">MNKILRFLLLHFCAATVTSTPLLAGGSAADYDRALSLPKRTENTVFRARFDVHWLPGNQRLWYRVQTGPETWEYVAVDAETGKIQRAPDLDGLDLPKQTVTTSANGSLKPRPSRKSNTPTTFRFVNHMAEPVDVSWIDTEGKNKLYGHIKPTGEFAQHTFVGHTWLLSDSMGGTIAVLEATDEPMEIVIDGKGTMRDIREREKRPAVRSTSPDGQWEVRIENHNVALHHIADEAVTMLTRDGTEENAYHGRAQWAPDSQSFVISRAGKITTREVTLVQSSPPDRLQPKVLTYPYAKPGDPLPNPQPLLVRLADRSVTPIDNALFPTPFTDRLEVDGRWAPRSDEFFFDYNQRGHQLYRIIGVKAATGTTRAVVEEKSATFIDYTKKTWRQWLDKTGELLWMSERDGWCRLYLYDVATGTQKALVTPGQGVVRNVEKVDEEKREVWYLASGLRANEDPYHQHLCRVNFDGTGFAQLTQGDGNHEVTFSPDGRYFVDRWSRADLAPTTELRRSDSGAQVCELEHAEVQALLGAGWTWPERFTAKGRDGQTDIYGVIIKPSNFDPARKYPVLEEVYAGPHGAFAPKTFGRLLRQHMLAELGFIVVQADGMGTNFRGKAFHDVAWKNLKDAGFPDRIAWIRSAAATRPWMDLDHVGIYGGSAGGQSAMRALIDHADFYKAAFADCGCHDNRMDKIWWNEQWLGWPLDDSYVRNSNVVDAAKVQGALMLCVGELDHNVDPSSTMQVVNALEKADKDFELLVMTNTNHGAAETPYGVRRRMDFFVRHLLDVKPRHP</sequence>
<dbReference type="AlphaFoldDB" id="B4CZA3"/>
<protein>
    <submittedName>
        <fullName evidence="6">Peptidase S9 prolyl oligopeptidase active site domain protein</fullName>
    </submittedName>
</protein>
<dbReference type="Gene3D" id="3.40.50.1820">
    <property type="entry name" value="alpha/beta hydrolase"/>
    <property type="match status" value="1"/>
</dbReference>
<dbReference type="Pfam" id="PF00326">
    <property type="entry name" value="Peptidase_S9"/>
    <property type="match status" value="1"/>
</dbReference>
<feature type="region of interest" description="Disordered" evidence="1">
    <location>
        <begin position="88"/>
        <end position="119"/>
    </location>
</feature>
<dbReference type="Proteomes" id="UP000005824">
    <property type="component" value="Unassembled WGS sequence"/>
</dbReference>
<dbReference type="InterPro" id="IPR001375">
    <property type="entry name" value="Peptidase_S9_cat"/>
</dbReference>
<feature type="domain" description="Dipeptidylpeptidase IV N-terminal" evidence="4">
    <location>
        <begin position="201"/>
        <end position="503"/>
    </location>
</feature>
<dbReference type="GO" id="GO:0006508">
    <property type="term" value="P:proteolysis"/>
    <property type="evidence" value="ECO:0007669"/>
    <property type="project" value="InterPro"/>
</dbReference>
<evidence type="ECO:0000313" key="7">
    <source>
        <dbReference type="Proteomes" id="UP000005824"/>
    </source>
</evidence>
<dbReference type="PANTHER" id="PTHR11731:SF118">
    <property type="entry name" value="BLR1971 PROTEIN"/>
    <property type="match status" value="1"/>
</dbReference>
<dbReference type="InterPro" id="IPR024053">
    <property type="entry name" value="VHL_beta_dom"/>
</dbReference>
<reference evidence="6 7" key="1">
    <citation type="journal article" date="2011" name="J. Bacteriol.">
        <title>Genome sequence of Chthoniobacter flavus Ellin428, an aerobic heterotrophic soil bacterium.</title>
        <authorList>
            <person name="Kant R."/>
            <person name="van Passel M.W."/>
            <person name="Palva A."/>
            <person name="Lucas S."/>
            <person name="Lapidus A."/>
            <person name="Glavina Del Rio T."/>
            <person name="Dalin E."/>
            <person name="Tice H."/>
            <person name="Bruce D."/>
            <person name="Goodwin L."/>
            <person name="Pitluck S."/>
            <person name="Larimer F.W."/>
            <person name="Land M.L."/>
            <person name="Hauser L."/>
            <person name="Sangwan P."/>
            <person name="de Vos W.M."/>
            <person name="Janssen P.H."/>
            <person name="Smidt H."/>
        </authorList>
    </citation>
    <scope>NUCLEOTIDE SEQUENCE [LARGE SCALE GENOMIC DNA]</scope>
    <source>
        <strain evidence="6 7">Ellin428</strain>
    </source>
</reference>
<dbReference type="InParanoid" id="B4CZA3"/>
<name>B4CZA3_9BACT</name>
<dbReference type="GO" id="GO:0008236">
    <property type="term" value="F:serine-type peptidase activity"/>
    <property type="evidence" value="ECO:0007669"/>
    <property type="project" value="InterPro"/>
</dbReference>